<evidence type="ECO:0000256" key="3">
    <source>
        <dbReference type="ARBA" id="ARBA00008346"/>
    </source>
</evidence>
<evidence type="ECO:0000256" key="1">
    <source>
        <dbReference type="ARBA" id="ARBA00001946"/>
    </source>
</evidence>
<organism evidence="13 14">
    <name type="scientific">Corynebacterium uterequi</name>
    <dbReference type="NCBI Taxonomy" id="1072256"/>
    <lineage>
        <taxon>Bacteria</taxon>
        <taxon>Bacillati</taxon>
        <taxon>Actinomycetota</taxon>
        <taxon>Actinomycetes</taxon>
        <taxon>Mycobacteriales</taxon>
        <taxon>Corynebacteriaceae</taxon>
        <taxon>Corynebacterium</taxon>
    </lineage>
</organism>
<evidence type="ECO:0000313" key="13">
    <source>
        <dbReference type="EMBL" id="AKK10475.1"/>
    </source>
</evidence>
<dbReference type="KEGG" id="cut:CUTER_02300"/>
<dbReference type="GO" id="GO:0015977">
    <property type="term" value="P:carbon fixation"/>
    <property type="evidence" value="ECO:0007669"/>
    <property type="project" value="UniProtKB-UniRule"/>
</dbReference>
<comment type="similarity">
    <text evidence="3 10">Belongs to the PEPCase type 1 family.</text>
</comment>
<dbReference type="EC" id="4.1.1.31" evidence="4 10"/>
<dbReference type="GO" id="GO:0008964">
    <property type="term" value="F:phosphoenolpyruvate carboxylase activity"/>
    <property type="evidence" value="ECO:0007669"/>
    <property type="project" value="UniProtKB-UniRule"/>
</dbReference>
<comment type="cofactor">
    <cofactor evidence="1 10">
        <name>Mg(2+)</name>
        <dbReference type="ChEBI" id="CHEBI:18420"/>
    </cofactor>
</comment>
<evidence type="ECO:0000256" key="9">
    <source>
        <dbReference type="ARBA" id="ARBA00048995"/>
    </source>
</evidence>
<evidence type="ECO:0000256" key="12">
    <source>
        <dbReference type="PROSITE-ProRule" id="PRU10112"/>
    </source>
</evidence>
<dbReference type="Gene3D" id="1.20.1440.90">
    <property type="entry name" value="Phosphoenolpyruvate/pyruvate domain"/>
    <property type="match status" value="1"/>
</dbReference>
<dbReference type="AlphaFoldDB" id="A0A0G3HCN4"/>
<dbReference type="InterPro" id="IPR018129">
    <property type="entry name" value="PEP_COase_Lys_AS"/>
</dbReference>
<evidence type="ECO:0000256" key="4">
    <source>
        <dbReference type="ARBA" id="ARBA00012305"/>
    </source>
</evidence>
<keyword evidence="6 10" id="KW-0460">Magnesium</keyword>
<comment type="subunit">
    <text evidence="10">Homotetramer.</text>
</comment>
<feature type="active site" evidence="10 11">
    <location>
        <position position="172"/>
    </location>
</feature>
<comment type="catalytic activity">
    <reaction evidence="9 10">
        <text>oxaloacetate + phosphate = phosphoenolpyruvate + hydrogencarbonate</text>
        <dbReference type="Rhea" id="RHEA:28370"/>
        <dbReference type="ChEBI" id="CHEBI:16452"/>
        <dbReference type="ChEBI" id="CHEBI:17544"/>
        <dbReference type="ChEBI" id="CHEBI:43474"/>
        <dbReference type="ChEBI" id="CHEBI:58702"/>
        <dbReference type="EC" id="4.1.1.31"/>
    </reaction>
</comment>
<dbReference type="PRINTS" id="PR00150">
    <property type="entry name" value="PEPCARBXLASE"/>
</dbReference>
<dbReference type="InterPro" id="IPR022805">
    <property type="entry name" value="PEP_COase_bac/pln-type"/>
</dbReference>
<evidence type="ECO:0000256" key="8">
    <source>
        <dbReference type="ARBA" id="ARBA00023300"/>
    </source>
</evidence>
<dbReference type="InterPro" id="IPR033129">
    <property type="entry name" value="PEPCASE_His_AS"/>
</dbReference>
<dbReference type="PROSITE" id="PS00781">
    <property type="entry name" value="PEPCASE_1"/>
    <property type="match status" value="1"/>
</dbReference>
<dbReference type="GO" id="GO:0005829">
    <property type="term" value="C:cytosol"/>
    <property type="evidence" value="ECO:0007669"/>
    <property type="project" value="TreeGrafter"/>
</dbReference>
<feature type="active site" evidence="10 12">
    <location>
        <position position="589"/>
    </location>
</feature>
<dbReference type="PATRIC" id="fig|1072256.5.peg.455"/>
<dbReference type="GO" id="GO:0006099">
    <property type="term" value="P:tricarboxylic acid cycle"/>
    <property type="evidence" value="ECO:0007669"/>
    <property type="project" value="InterPro"/>
</dbReference>
<accession>A0A0G3HCN4</accession>
<dbReference type="EMBL" id="CP011546">
    <property type="protein sequence ID" value="AKK10475.1"/>
    <property type="molecule type" value="Genomic_DNA"/>
</dbReference>
<evidence type="ECO:0000256" key="5">
    <source>
        <dbReference type="ARBA" id="ARBA00022419"/>
    </source>
</evidence>
<dbReference type="Proteomes" id="UP000035548">
    <property type="component" value="Chromosome"/>
</dbReference>
<reference evidence="13 14" key="1">
    <citation type="journal article" date="2015" name="Genome Announc.">
        <title>Virulence Factor Genes Detected in the Complete Genome Sequence of Corynebacterium uterequi DSM 45634, Isolated from the Uterus of a Maiden Mare.</title>
        <authorList>
            <person name="Ruckert C."/>
            <person name="Kriete M."/>
            <person name="Jaenicke S."/>
            <person name="Winkler A."/>
            <person name="Tauch A."/>
        </authorList>
    </citation>
    <scope>NUCLEOTIDE SEQUENCE [LARGE SCALE GENOMIC DNA]</scope>
    <source>
        <strain evidence="13 14">DSM 45634</strain>
    </source>
</reference>
<evidence type="ECO:0000256" key="2">
    <source>
        <dbReference type="ARBA" id="ARBA00003670"/>
    </source>
</evidence>
<protein>
    <recommendedName>
        <fullName evidence="5 10">Phosphoenolpyruvate carboxylase</fullName>
        <shortName evidence="10">PEPC</shortName>
        <shortName evidence="10">PEPCase</shortName>
        <ecNumber evidence="4 10">4.1.1.31</ecNumber>
    </recommendedName>
</protein>
<dbReference type="STRING" id="1072256.CUTER_02300"/>
<evidence type="ECO:0000256" key="10">
    <source>
        <dbReference type="HAMAP-Rule" id="MF_00595"/>
    </source>
</evidence>
<gene>
    <name evidence="10 13" type="primary">ppc</name>
    <name evidence="13" type="ORF">CUTER_02300</name>
</gene>
<dbReference type="NCBIfam" id="NF000584">
    <property type="entry name" value="PRK00009.1"/>
    <property type="match status" value="1"/>
</dbReference>
<evidence type="ECO:0000256" key="6">
    <source>
        <dbReference type="ARBA" id="ARBA00022842"/>
    </source>
</evidence>
<keyword evidence="8 10" id="KW-0120">Carbon dioxide fixation</keyword>
<reference evidence="14" key="2">
    <citation type="submission" date="2015-05" db="EMBL/GenBank/DDBJ databases">
        <title>Complete genome sequence of Corynebacterium uterequi DSM 45634, isolated from the uterus of a maiden mare.</title>
        <authorList>
            <person name="Ruckert C."/>
            <person name="Albersmeier A."/>
            <person name="Winkler A."/>
            <person name="Tauch A."/>
        </authorList>
    </citation>
    <scope>NUCLEOTIDE SEQUENCE [LARGE SCALE GENOMIC DNA]</scope>
    <source>
        <strain evidence="14">DSM 45634</strain>
    </source>
</reference>
<dbReference type="InterPro" id="IPR021135">
    <property type="entry name" value="PEP_COase"/>
</dbReference>
<dbReference type="HAMAP" id="MF_00595">
    <property type="entry name" value="PEPcase_type1"/>
    <property type="match status" value="1"/>
</dbReference>
<keyword evidence="7 10" id="KW-0456">Lyase</keyword>
<evidence type="ECO:0000256" key="11">
    <source>
        <dbReference type="PROSITE-ProRule" id="PRU10111"/>
    </source>
</evidence>
<dbReference type="PANTHER" id="PTHR30523">
    <property type="entry name" value="PHOSPHOENOLPYRUVATE CARBOXYLASE"/>
    <property type="match status" value="1"/>
</dbReference>
<keyword evidence="14" id="KW-1185">Reference proteome</keyword>
<dbReference type="InterPro" id="IPR015813">
    <property type="entry name" value="Pyrv/PenolPyrv_kinase-like_dom"/>
</dbReference>
<evidence type="ECO:0000313" key="14">
    <source>
        <dbReference type="Proteomes" id="UP000035548"/>
    </source>
</evidence>
<sequence length="925" mass="102826">MGGNRLLVSGITNRAIMAPPVQVRRYTNPEAAPHGAPEETKKESEAMAAHVSEDIRLMGRILGEVIAQQEGEQVLALVEKTRELAFQVAAKKASHEDLVRVFRDLSPETINLVARAFSHFALIANVAEDLDDHSTEPPTSLSATFAKLTELDGDRVAQVVRGSHVVPVLTAHPTETRRRTIFDVQNRIMELLRTSRHTGVTADIERELTLEMTLLWQTALIRNARPSLYNEVNVALRYYGLSLLEQVPALNRAISESVKDNFGTDIGDINMVRMGSWIGGDHDGNPFVNADTVSYATKAAARTAFDYYLEQLDALDRQLSLSLRYSAVTEDLTQLAEDSGDNRELRLDEPYRRAVAGIRTRVEQTAAFMLDDAADPDARPYATPQELLADLDIIDASLRANNDGVIADDRLARLRSAIVTFGFHLYTLDLRQNSEAFEEILTEIFALNGVCEDYAGLDEPARVELLVAELGHRRPLVSETQINSLSEVAAKELRILRAAADAVAKFGPRSVNNQIIAMTSQVSDILEPMVLLKQYELDLDIVPLFETIEDLQAGAAVLDQLWDVPVYREHLRRHDDTQEVMLGYSDSNKDGGYLQANWALYQAELDLAGLSERRGVRIRLMHGRGGTVGRGGGPTYDALVAQPRGSVSGSVRVTEQGEVVSAYYGSPITARRHLEAFVAGALEATLLDSADHPDTDADYALMAELSERSGQVYRELLGSEGFIAYFTQSTPLHEIGELNIGSRPASRKQTKAISDLRAIPWVLSWSQARSSIPGWFGVGSAFHDWAGDDAERWDRLRALNASWPFFRTMLSNMAQVMSKVEMEFAQLYSRLVDDQEVAARIYSRINEEFELTRDAYLRITDSESVVDDNQNQARSLKRRYPYLLPLNAIQVELLRRYRQGDHSPAVSTTIQVTMNGLATALRNSG</sequence>
<dbReference type="GO" id="GO:0006107">
    <property type="term" value="P:oxaloacetate metabolic process"/>
    <property type="evidence" value="ECO:0007669"/>
    <property type="project" value="UniProtKB-UniRule"/>
</dbReference>
<dbReference type="PANTHER" id="PTHR30523:SF6">
    <property type="entry name" value="PHOSPHOENOLPYRUVATE CARBOXYLASE"/>
    <property type="match status" value="1"/>
</dbReference>
<keyword evidence="13" id="KW-0670">Pyruvate</keyword>
<comment type="function">
    <text evidence="2 10">Forms oxaloacetate, a four-carbon dicarboxylic acid source for the tricarboxylic acid cycle.</text>
</comment>
<name>A0A0G3HCN4_9CORY</name>
<dbReference type="PROSITE" id="PS00393">
    <property type="entry name" value="PEPCASE_2"/>
    <property type="match status" value="1"/>
</dbReference>
<proteinExistence type="inferred from homology"/>
<evidence type="ECO:0000256" key="7">
    <source>
        <dbReference type="ARBA" id="ARBA00023239"/>
    </source>
</evidence>
<dbReference type="SUPFAM" id="SSF51621">
    <property type="entry name" value="Phosphoenolpyruvate/pyruvate domain"/>
    <property type="match status" value="1"/>
</dbReference>
<dbReference type="GO" id="GO:0000287">
    <property type="term" value="F:magnesium ion binding"/>
    <property type="evidence" value="ECO:0007669"/>
    <property type="project" value="UniProtKB-UniRule"/>
</dbReference>
<dbReference type="Pfam" id="PF00311">
    <property type="entry name" value="PEPcase"/>
    <property type="match status" value="1"/>
</dbReference>